<reference evidence="2 3" key="1">
    <citation type="submission" date="2014-02" db="EMBL/GenBank/DDBJ databases">
        <title>The small core and large imbalanced accessory genome model reveals a collaborative survival strategy of Sorangium cellulosum strains in nature.</title>
        <authorList>
            <person name="Han K."/>
            <person name="Peng R."/>
            <person name="Blom J."/>
            <person name="Li Y.-Z."/>
        </authorList>
    </citation>
    <scope>NUCLEOTIDE SEQUENCE [LARGE SCALE GENOMIC DNA]</scope>
    <source>
        <strain evidence="2 3">So0157-25</strain>
    </source>
</reference>
<accession>A0A150PAY9</accession>
<proteinExistence type="predicted"/>
<dbReference type="Pfam" id="PF03692">
    <property type="entry name" value="CxxCxxCC"/>
    <property type="match status" value="1"/>
</dbReference>
<evidence type="ECO:0000313" key="2">
    <source>
        <dbReference type="EMBL" id="KYF52854.1"/>
    </source>
</evidence>
<sequence length="312" mass="33315">MKQRNSKARAARPEAAKKGRRDAHKDAAGRVHLTVHRDPASGHERVALRSPVFKEAWQNDVATAAANTAYAVLRGEPSVDGAIELARNAMAATSRLAAGLLARAPGGAVACRAGCDHCCYQAVGITPPEALAIVDHLKRALSDAALERVARRVSDGHERTRDLPSSERFSPDHPCPFLESGRCSIYEVRPLSCRGMNSLDAGECATRLRDPEARAAFLASGKGGRSFMEPIRAFQAISAGLQLGLSELFRLDMRPLELTAAVHLLLTGPESLAAEWIRGQRPFEPARGADQGKDPGLSGPIDALGRASGRDP</sequence>
<dbReference type="EMBL" id="JELY01002352">
    <property type="protein sequence ID" value="KYF52854.1"/>
    <property type="molecule type" value="Genomic_DNA"/>
</dbReference>
<feature type="region of interest" description="Disordered" evidence="1">
    <location>
        <begin position="1"/>
        <end position="31"/>
    </location>
</feature>
<evidence type="ECO:0000256" key="1">
    <source>
        <dbReference type="SAM" id="MobiDB-lite"/>
    </source>
</evidence>
<dbReference type="InterPro" id="IPR005358">
    <property type="entry name" value="Puta_zinc/iron-chelating_dom"/>
</dbReference>
<feature type="compositionally biased region" description="Basic and acidic residues" evidence="1">
    <location>
        <begin position="11"/>
        <end position="31"/>
    </location>
</feature>
<protein>
    <recommendedName>
        <fullName evidence="4">YkgJ family cysteine cluster protein</fullName>
    </recommendedName>
</protein>
<comment type="caution">
    <text evidence="2">The sequence shown here is derived from an EMBL/GenBank/DDBJ whole genome shotgun (WGS) entry which is preliminary data.</text>
</comment>
<dbReference type="Proteomes" id="UP000075420">
    <property type="component" value="Unassembled WGS sequence"/>
</dbReference>
<dbReference type="AlphaFoldDB" id="A0A150PAY9"/>
<organism evidence="2 3">
    <name type="scientific">Sorangium cellulosum</name>
    <name type="common">Polyangium cellulosum</name>
    <dbReference type="NCBI Taxonomy" id="56"/>
    <lineage>
        <taxon>Bacteria</taxon>
        <taxon>Pseudomonadati</taxon>
        <taxon>Myxococcota</taxon>
        <taxon>Polyangia</taxon>
        <taxon>Polyangiales</taxon>
        <taxon>Polyangiaceae</taxon>
        <taxon>Sorangium</taxon>
    </lineage>
</organism>
<feature type="region of interest" description="Disordered" evidence="1">
    <location>
        <begin position="283"/>
        <end position="312"/>
    </location>
</feature>
<feature type="compositionally biased region" description="Basic residues" evidence="1">
    <location>
        <begin position="1"/>
        <end position="10"/>
    </location>
</feature>
<evidence type="ECO:0008006" key="4">
    <source>
        <dbReference type="Google" id="ProtNLM"/>
    </source>
</evidence>
<gene>
    <name evidence="2" type="ORF">BE08_10955</name>
</gene>
<evidence type="ECO:0000313" key="3">
    <source>
        <dbReference type="Proteomes" id="UP000075420"/>
    </source>
</evidence>
<name>A0A150PAY9_SORCE</name>